<reference evidence="2 3" key="1">
    <citation type="journal article" date="2024" name="Science">
        <title>Giant polyketide synthase enzymes in the biosynthesis of giant marine polyether toxins.</title>
        <authorList>
            <person name="Fallon T.R."/>
            <person name="Shende V.V."/>
            <person name="Wierzbicki I.H."/>
            <person name="Pendleton A.L."/>
            <person name="Watervoot N.F."/>
            <person name="Auber R.P."/>
            <person name="Gonzalez D.J."/>
            <person name="Wisecaver J.H."/>
            <person name="Moore B.S."/>
        </authorList>
    </citation>
    <scope>NUCLEOTIDE SEQUENCE [LARGE SCALE GENOMIC DNA]</scope>
    <source>
        <strain evidence="2 3">12B1</strain>
    </source>
</reference>
<feature type="coiled-coil region" evidence="1">
    <location>
        <begin position="114"/>
        <end position="204"/>
    </location>
</feature>
<name>A0AB34IF13_PRYPA</name>
<dbReference type="AlphaFoldDB" id="A0AB34IF13"/>
<feature type="coiled-coil region" evidence="1">
    <location>
        <begin position="335"/>
        <end position="384"/>
    </location>
</feature>
<feature type="coiled-coil region" evidence="1">
    <location>
        <begin position="233"/>
        <end position="267"/>
    </location>
</feature>
<sequence length="429" mass="46462">MILPVSARAPLAAASAAAAAWLSLRERQARALAEERAAELQSKAQRLDLEVQSLQRAVARRDEKIGAKEAELWQAEAEARRSAEALAAARAAKTESEEAGRRAAAELARRGEQLAEREEEAVSLRAEVEALRAECAAARREAQEARREVEAVEAALAAARGEAECSVEGQLEAEERATTLQAELKEAREEVAALRSEGEAARVEAAAAAAAMKEMAQRTCERATVDAMIGALEEKLRERRAAAEEKYARMDERYAELRAAHQTAREALEVKHAAGVIYGEKTGAVVALAECEKSLASARSRLLAWDEAKLQQLEQADASPNPLVRFQAWRDRDDLDELKASLAALEKKLPQLTDAAADALARAKAEREDLEAKLAAELSALEAEAPRGEVDAVRENIEVLRSLEREVLVSKGALEPRPADIAHQEAASA</sequence>
<accession>A0AB34IF13</accession>
<organism evidence="2 3">
    <name type="scientific">Prymnesium parvum</name>
    <name type="common">Toxic golden alga</name>
    <dbReference type="NCBI Taxonomy" id="97485"/>
    <lineage>
        <taxon>Eukaryota</taxon>
        <taxon>Haptista</taxon>
        <taxon>Haptophyta</taxon>
        <taxon>Prymnesiophyceae</taxon>
        <taxon>Prymnesiales</taxon>
        <taxon>Prymnesiaceae</taxon>
        <taxon>Prymnesium</taxon>
    </lineage>
</organism>
<dbReference type="Proteomes" id="UP001515480">
    <property type="component" value="Unassembled WGS sequence"/>
</dbReference>
<feature type="coiled-coil region" evidence="1">
    <location>
        <begin position="30"/>
        <end position="57"/>
    </location>
</feature>
<protein>
    <submittedName>
        <fullName evidence="2">Uncharacterized protein</fullName>
    </submittedName>
</protein>
<evidence type="ECO:0000256" key="1">
    <source>
        <dbReference type="SAM" id="Coils"/>
    </source>
</evidence>
<proteinExistence type="predicted"/>
<evidence type="ECO:0000313" key="3">
    <source>
        <dbReference type="Proteomes" id="UP001515480"/>
    </source>
</evidence>
<comment type="caution">
    <text evidence="2">The sequence shown here is derived from an EMBL/GenBank/DDBJ whole genome shotgun (WGS) entry which is preliminary data.</text>
</comment>
<keyword evidence="1" id="KW-0175">Coiled coil</keyword>
<dbReference type="EMBL" id="JBGBPQ010000029">
    <property type="protein sequence ID" value="KAL1496416.1"/>
    <property type="molecule type" value="Genomic_DNA"/>
</dbReference>
<gene>
    <name evidence="2" type="ORF">AB1Y20_016371</name>
</gene>
<evidence type="ECO:0000313" key="2">
    <source>
        <dbReference type="EMBL" id="KAL1496416.1"/>
    </source>
</evidence>
<keyword evidence="3" id="KW-1185">Reference proteome</keyword>